<dbReference type="GO" id="GO:0000160">
    <property type="term" value="P:phosphorelay signal transduction system"/>
    <property type="evidence" value="ECO:0007669"/>
    <property type="project" value="InterPro"/>
</dbReference>
<proteinExistence type="predicted"/>
<name>A0AAJ2TLH3_STEMA</name>
<dbReference type="GO" id="GO:0006355">
    <property type="term" value="P:regulation of DNA-templated transcription"/>
    <property type="evidence" value="ECO:0007669"/>
    <property type="project" value="InterPro"/>
</dbReference>
<gene>
    <name evidence="7" type="ORF">U4I38_12795</name>
</gene>
<dbReference type="SMART" id="SM00448">
    <property type="entry name" value="REC"/>
    <property type="match status" value="1"/>
</dbReference>
<evidence type="ECO:0000256" key="3">
    <source>
        <dbReference type="PROSITE-ProRule" id="PRU00169"/>
    </source>
</evidence>
<dbReference type="InterPro" id="IPR001789">
    <property type="entry name" value="Sig_transdc_resp-reg_receiver"/>
</dbReference>
<evidence type="ECO:0000259" key="6">
    <source>
        <dbReference type="PROSITE" id="PS50110"/>
    </source>
</evidence>
<dbReference type="PROSITE" id="PS50110">
    <property type="entry name" value="RESPONSE_REGULATORY"/>
    <property type="match status" value="1"/>
</dbReference>
<dbReference type="Pfam" id="PF00072">
    <property type="entry name" value="Response_reg"/>
    <property type="match status" value="1"/>
</dbReference>
<keyword evidence="2" id="KW-0238">DNA-binding</keyword>
<dbReference type="InterPro" id="IPR051015">
    <property type="entry name" value="EvgA-like"/>
</dbReference>
<evidence type="ECO:0000313" key="7">
    <source>
        <dbReference type="EMBL" id="MDZ5765349.1"/>
    </source>
</evidence>
<dbReference type="Proteomes" id="UP001288387">
    <property type="component" value="Unassembled WGS sequence"/>
</dbReference>
<dbReference type="InterPro" id="IPR011006">
    <property type="entry name" value="CheY-like_superfamily"/>
</dbReference>
<feature type="domain" description="HTH luxR-type" evidence="5">
    <location>
        <begin position="187"/>
        <end position="252"/>
    </location>
</feature>
<feature type="modified residue" description="4-aspartylphosphate" evidence="3">
    <location>
        <position position="108"/>
    </location>
</feature>
<dbReference type="PANTHER" id="PTHR45566">
    <property type="entry name" value="HTH-TYPE TRANSCRIPTIONAL REGULATOR YHJB-RELATED"/>
    <property type="match status" value="1"/>
</dbReference>
<dbReference type="PRINTS" id="PR00038">
    <property type="entry name" value="HTHLUXR"/>
</dbReference>
<evidence type="ECO:0000256" key="4">
    <source>
        <dbReference type="SAM" id="MobiDB-lite"/>
    </source>
</evidence>
<dbReference type="EMBL" id="JAXRVB010000013">
    <property type="protein sequence ID" value="MDZ5765349.1"/>
    <property type="molecule type" value="Genomic_DNA"/>
</dbReference>
<dbReference type="GO" id="GO:0003677">
    <property type="term" value="F:DNA binding"/>
    <property type="evidence" value="ECO:0007669"/>
    <property type="project" value="UniProtKB-KW"/>
</dbReference>
<evidence type="ECO:0000313" key="8">
    <source>
        <dbReference type="Proteomes" id="UP001288387"/>
    </source>
</evidence>
<dbReference type="Pfam" id="PF00196">
    <property type="entry name" value="GerE"/>
    <property type="match status" value="1"/>
</dbReference>
<dbReference type="PANTHER" id="PTHR45566:SF1">
    <property type="entry name" value="HTH-TYPE TRANSCRIPTIONAL REGULATOR YHJB-RELATED"/>
    <property type="match status" value="1"/>
</dbReference>
<dbReference type="AlphaFoldDB" id="A0AAJ2TLH3"/>
<accession>A0AAJ2TLH3</accession>
<dbReference type="InterPro" id="IPR058245">
    <property type="entry name" value="NreC/VraR/RcsB-like_REC"/>
</dbReference>
<evidence type="ECO:0000259" key="5">
    <source>
        <dbReference type="PROSITE" id="PS50043"/>
    </source>
</evidence>
<dbReference type="SUPFAM" id="SSF46894">
    <property type="entry name" value="C-terminal effector domain of the bipartite response regulators"/>
    <property type="match status" value="1"/>
</dbReference>
<feature type="domain" description="Response regulatory" evidence="6">
    <location>
        <begin position="57"/>
        <end position="175"/>
    </location>
</feature>
<dbReference type="CDD" id="cd06170">
    <property type="entry name" value="LuxR_C_like"/>
    <property type="match status" value="1"/>
</dbReference>
<sequence>MDSPESMDAAHRLLGIIAKIRQFRCSPRQQRQNDHHAPRAPITSLRMNGLPAPRPLQLALLDDHEVVRRGTALHLSRDVRFHIVASHARSEELIDSLQQMRVDVAIIDLTLARDDRSAAELTPLLREHFPRVPLLAFATLSPLTHINQLIATGISGVVSKTEPLSMLSDAIVRVSQGLPRLPPDCTLPGDCEELSRNEREVLELLLAGLTVSEIALRRHRSIKTVSTQKVAALRKLRLRNDAEIYAMRQQLESP</sequence>
<reference evidence="7" key="1">
    <citation type="submission" date="2023-12" db="EMBL/GenBank/DDBJ databases">
        <title>'Antibacterial potential of Stenotrophomonas maltophilia cystic fibrosis isolates' (manuscript under preparation).</title>
        <authorList>
            <person name="Crisan C.V."/>
            <person name="Pettis M."/>
            <person name="Goldberg J.B."/>
        </authorList>
    </citation>
    <scope>NUCLEOTIDE SEQUENCE</scope>
    <source>
        <strain evidence="7">CCV129</strain>
    </source>
</reference>
<evidence type="ECO:0000256" key="2">
    <source>
        <dbReference type="ARBA" id="ARBA00023125"/>
    </source>
</evidence>
<dbReference type="InterPro" id="IPR000792">
    <property type="entry name" value="Tscrpt_reg_LuxR_C"/>
</dbReference>
<protein>
    <submittedName>
        <fullName evidence="7">Response regulator transcription factor</fullName>
    </submittedName>
</protein>
<comment type="caution">
    <text evidence="7">The sequence shown here is derived from an EMBL/GenBank/DDBJ whole genome shotgun (WGS) entry which is preliminary data.</text>
</comment>
<evidence type="ECO:0000256" key="1">
    <source>
        <dbReference type="ARBA" id="ARBA00022553"/>
    </source>
</evidence>
<organism evidence="7 8">
    <name type="scientific">Stenotrophomonas maltophilia</name>
    <name type="common">Pseudomonas maltophilia</name>
    <name type="synonym">Xanthomonas maltophilia</name>
    <dbReference type="NCBI Taxonomy" id="40324"/>
    <lineage>
        <taxon>Bacteria</taxon>
        <taxon>Pseudomonadati</taxon>
        <taxon>Pseudomonadota</taxon>
        <taxon>Gammaproteobacteria</taxon>
        <taxon>Lysobacterales</taxon>
        <taxon>Lysobacteraceae</taxon>
        <taxon>Stenotrophomonas</taxon>
        <taxon>Stenotrophomonas maltophilia group</taxon>
    </lineage>
</organism>
<dbReference type="CDD" id="cd17535">
    <property type="entry name" value="REC_NarL-like"/>
    <property type="match status" value="1"/>
</dbReference>
<keyword evidence="1 3" id="KW-0597">Phosphoprotein</keyword>
<dbReference type="RefSeq" id="WP_239503724.1">
    <property type="nucleotide sequence ID" value="NZ_JAEDWU010000002.1"/>
</dbReference>
<dbReference type="SMART" id="SM00421">
    <property type="entry name" value="HTH_LUXR"/>
    <property type="match status" value="1"/>
</dbReference>
<dbReference type="PROSITE" id="PS50043">
    <property type="entry name" value="HTH_LUXR_2"/>
    <property type="match status" value="1"/>
</dbReference>
<dbReference type="Gene3D" id="3.40.50.2300">
    <property type="match status" value="1"/>
</dbReference>
<dbReference type="InterPro" id="IPR016032">
    <property type="entry name" value="Sig_transdc_resp-reg_C-effctor"/>
</dbReference>
<dbReference type="SUPFAM" id="SSF52172">
    <property type="entry name" value="CheY-like"/>
    <property type="match status" value="1"/>
</dbReference>
<feature type="region of interest" description="Disordered" evidence="4">
    <location>
        <begin position="27"/>
        <end position="46"/>
    </location>
</feature>